<dbReference type="Proteomes" id="UP001078443">
    <property type="component" value="Unassembled WGS sequence"/>
</dbReference>
<feature type="domain" description="HD-GYP" evidence="1">
    <location>
        <begin position="118"/>
        <end position="314"/>
    </location>
</feature>
<dbReference type="SMART" id="SM00471">
    <property type="entry name" value="HDc"/>
    <property type="match status" value="1"/>
</dbReference>
<dbReference type="EMBL" id="JAPQER010000003">
    <property type="protein sequence ID" value="MCY6484464.1"/>
    <property type="molecule type" value="Genomic_DNA"/>
</dbReference>
<organism evidence="2 3">
    <name type="scientific">Clostridium aestuarii</name>
    <dbReference type="NCBI Taxonomy" id="338193"/>
    <lineage>
        <taxon>Bacteria</taxon>
        <taxon>Bacillati</taxon>
        <taxon>Bacillota</taxon>
        <taxon>Clostridia</taxon>
        <taxon>Eubacteriales</taxon>
        <taxon>Clostridiaceae</taxon>
        <taxon>Clostridium</taxon>
    </lineage>
</organism>
<sequence>MSKKTKKIGVKELVPGMILAKEVIQNNIKLLEKEMVITSNYIKKIQNLDSFMQVCVYDDEQEEEEIQDFISKSAIELKKKEQVLKTFSNKLSTVFKSIENDTKPNMKELRELQKNILEESKDYGIIIKSIVNAREVDEYFCRHSINVSILSYMLGRWMGFNERDLTLLSYSGILHDIGKVKININILNKPFELTPAEFEAMKKHTVIGYEVVKQMPYLNEAVAFGVLMHHEKVDGSGYPLKLSNDKIHIFGKIIAIADIFDAMTSNTAYRKKESPLKALELMKQEAINKLDLNCWTVFFNNMINYYIGEMVRLNTGEIGKIIKIDPYNICKPLIMVNSEFIDLKQQKNVYIEDLV</sequence>
<dbReference type="PANTHER" id="PTHR43155:SF2">
    <property type="entry name" value="CYCLIC DI-GMP PHOSPHODIESTERASE PA4108"/>
    <property type="match status" value="1"/>
</dbReference>
<proteinExistence type="predicted"/>
<dbReference type="Gene3D" id="1.10.3210.10">
    <property type="entry name" value="Hypothetical protein af1432"/>
    <property type="match status" value="1"/>
</dbReference>
<dbReference type="PANTHER" id="PTHR43155">
    <property type="entry name" value="CYCLIC DI-GMP PHOSPHODIESTERASE PA4108-RELATED"/>
    <property type="match status" value="1"/>
</dbReference>
<evidence type="ECO:0000313" key="3">
    <source>
        <dbReference type="Proteomes" id="UP001078443"/>
    </source>
</evidence>
<accession>A0ABT4CZQ5</accession>
<dbReference type="InterPro" id="IPR003607">
    <property type="entry name" value="HD/PDEase_dom"/>
</dbReference>
<dbReference type="CDD" id="cd00077">
    <property type="entry name" value="HDc"/>
    <property type="match status" value="1"/>
</dbReference>
<keyword evidence="3" id="KW-1185">Reference proteome</keyword>
<dbReference type="InterPro" id="IPR006675">
    <property type="entry name" value="HDIG_dom"/>
</dbReference>
<dbReference type="SUPFAM" id="SSF109604">
    <property type="entry name" value="HD-domain/PDEase-like"/>
    <property type="match status" value="1"/>
</dbReference>
<gene>
    <name evidence="2" type="ORF">OW763_08945</name>
</gene>
<dbReference type="PROSITE" id="PS51832">
    <property type="entry name" value="HD_GYP"/>
    <property type="match status" value="1"/>
</dbReference>
<evidence type="ECO:0000259" key="1">
    <source>
        <dbReference type="PROSITE" id="PS51832"/>
    </source>
</evidence>
<dbReference type="RefSeq" id="WP_268040764.1">
    <property type="nucleotide sequence ID" value="NZ_JAPQER010000003.1"/>
</dbReference>
<dbReference type="InterPro" id="IPR037522">
    <property type="entry name" value="HD_GYP_dom"/>
</dbReference>
<comment type="caution">
    <text evidence="2">The sequence shown here is derived from an EMBL/GenBank/DDBJ whole genome shotgun (WGS) entry which is preliminary data.</text>
</comment>
<reference evidence="2" key="1">
    <citation type="submission" date="2022-12" db="EMBL/GenBank/DDBJ databases">
        <authorList>
            <person name="Wang J."/>
        </authorList>
    </citation>
    <scope>NUCLEOTIDE SEQUENCE</scope>
    <source>
        <strain evidence="2">HY-45-18</strain>
    </source>
</reference>
<dbReference type="Pfam" id="PF13487">
    <property type="entry name" value="HD_5"/>
    <property type="match status" value="1"/>
</dbReference>
<evidence type="ECO:0000313" key="2">
    <source>
        <dbReference type="EMBL" id="MCY6484464.1"/>
    </source>
</evidence>
<protein>
    <submittedName>
        <fullName evidence="2">HD-GYP domain-containing protein</fullName>
    </submittedName>
</protein>
<dbReference type="NCBIfam" id="TIGR00277">
    <property type="entry name" value="HDIG"/>
    <property type="match status" value="1"/>
</dbReference>
<name>A0ABT4CZQ5_9CLOT</name>